<feature type="transmembrane region" description="Helical" evidence="16">
    <location>
        <begin position="567"/>
        <end position="585"/>
    </location>
</feature>
<evidence type="ECO:0000256" key="1">
    <source>
        <dbReference type="ARBA" id="ARBA00000900"/>
    </source>
</evidence>
<evidence type="ECO:0000313" key="18">
    <source>
        <dbReference type="EMBL" id="KAF6012322.1"/>
    </source>
</evidence>
<dbReference type="UniPathway" id="UPA00143"/>
<evidence type="ECO:0000256" key="10">
    <source>
        <dbReference type="ARBA" id="ARBA00022786"/>
    </source>
</evidence>
<evidence type="ECO:0000256" key="11">
    <source>
        <dbReference type="ARBA" id="ARBA00022833"/>
    </source>
</evidence>
<dbReference type="Pfam" id="PF13639">
    <property type="entry name" value="zf-RING_2"/>
    <property type="match status" value="1"/>
</dbReference>
<dbReference type="EMBL" id="JABCYN010000024">
    <property type="protein sequence ID" value="KAF6012322.1"/>
    <property type="molecule type" value="Genomic_DNA"/>
</dbReference>
<comment type="subcellular location">
    <subcellularLocation>
        <location evidence="2">Endomembrane system</location>
        <topology evidence="2">Multi-pass membrane protein</topology>
    </subcellularLocation>
</comment>
<accession>A0A8H6EW43</accession>
<keyword evidence="6 16" id="KW-0812">Transmembrane</keyword>
<dbReference type="EC" id="2.3.2.27" evidence="4"/>
<keyword evidence="12 16" id="KW-1133">Transmembrane helix</keyword>
<organism evidence="18 19">
    <name type="scientific">Dekkera bruxellensis</name>
    <name type="common">Brettanomyces custersii</name>
    <dbReference type="NCBI Taxonomy" id="5007"/>
    <lineage>
        <taxon>Eukaryota</taxon>
        <taxon>Fungi</taxon>
        <taxon>Dikarya</taxon>
        <taxon>Ascomycota</taxon>
        <taxon>Saccharomycotina</taxon>
        <taxon>Pichiomycetes</taxon>
        <taxon>Pichiales</taxon>
        <taxon>Pichiaceae</taxon>
        <taxon>Brettanomyces</taxon>
    </lineage>
</organism>
<dbReference type="Proteomes" id="UP000568158">
    <property type="component" value="Unassembled WGS sequence"/>
</dbReference>
<feature type="transmembrane region" description="Helical" evidence="16">
    <location>
        <begin position="459"/>
        <end position="481"/>
    </location>
</feature>
<dbReference type="InterPro" id="IPR001841">
    <property type="entry name" value="Znf_RING"/>
</dbReference>
<gene>
    <name evidence="18" type="ORF">HII12_002475</name>
</gene>
<keyword evidence="7" id="KW-0479">Metal-binding</keyword>
<keyword evidence="13 16" id="KW-0472">Membrane</keyword>
<reference evidence="18 19" key="1">
    <citation type="journal article" date="2020" name="Appl. Microbiol. Biotechnol.">
        <title>Targeted gene deletion in Brettanomyces bruxellensis with an expression-free CRISPR-Cas9 system.</title>
        <authorList>
            <person name="Varela C."/>
            <person name="Bartel C."/>
            <person name="Onetto C."/>
            <person name="Borneman A."/>
        </authorList>
    </citation>
    <scope>NUCLEOTIDE SEQUENCE [LARGE SCALE GENOMIC DNA]</scope>
    <source>
        <strain evidence="18 19">AWRI1613</strain>
    </source>
</reference>
<evidence type="ECO:0000256" key="3">
    <source>
        <dbReference type="ARBA" id="ARBA00004906"/>
    </source>
</evidence>
<feature type="transmembrane region" description="Helical" evidence="16">
    <location>
        <begin position="425"/>
        <end position="444"/>
    </location>
</feature>
<evidence type="ECO:0000256" key="13">
    <source>
        <dbReference type="ARBA" id="ARBA00023136"/>
    </source>
</evidence>
<dbReference type="InterPro" id="IPR050731">
    <property type="entry name" value="HRD1_E3_ubiq-ligases"/>
</dbReference>
<evidence type="ECO:0000256" key="7">
    <source>
        <dbReference type="ARBA" id="ARBA00022723"/>
    </source>
</evidence>
<evidence type="ECO:0000256" key="2">
    <source>
        <dbReference type="ARBA" id="ARBA00004127"/>
    </source>
</evidence>
<evidence type="ECO:0000256" key="12">
    <source>
        <dbReference type="ARBA" id="ARBA00022989"/>
    </source>
</evidence>
<keyword evidence="8" id="KW-0732">Signal</keyword>
<feature type="domain" description="RING-type" evidence="17">
    <location>
        <begin position="728"/>
        <end position="794"/>
    </location>
</feature>
<evidence type="ECO:0000259" key="17">
    <source>
        <dbReference type="PROSITE" id="PS50089"/>
    </source>
</evidence>
<keyword evidence="5" id="KW-0808">Transferase</keyword>
<feature type="region of interest" description="Disordered" evidence="15">
    <location>
        <begin position="535"/>
        <end position="555"/>
    </location>
</feature>
<dbReference type="SUPFAM" id="SSF57850">
    <property type="entry name" value="RING/U-box"/>
    <property type="match status" value="1"/>
</dbReference>
<dbReference type="GO" id="GO:0044695">
    <property type="term" value="C:Dsc E3 ubiquitin ligase complex"/>
    <property type="evidence" value="ECO:0007669"/>
    <property type="project" value="TreeGrafter"/>
</dbReference>
<dbReference type="GO" id="GO:0008270">
    <property type="term" value="F:zinc ion binding"/>
    <property type="evidence" value="ECO:0007669"/>
    <property type="project" value="UniProtKB-KW"/>
</dbReference>
<dbReference type="Pfam" id="PF11145">
    <property type="entry name" value="DUF2921"/>
    <property type="match status" value="1"/>
</dbReference>
<comment type="caution">
    <text evidence="18">The sequence shown here is derived from an EMBL/GenBank/DDBJ whole genome shotgun (WGS) entry which is preliminary data.</text>
</comment>
<evidence type="ECO:0000256" key="8">
    <source>
        <dbReference type="ARBA" id="ARBA00022729"/>
    </source>
</evidence>
<evidence type="ECO:0000256" key="16">
    <source>
        <dbReference type="SAM" id="Phobius"/>
    </source>
</evidence>
<dbReference type="GO" id="GO:0012505">
    <property type="term" value="C:endomembrane system"/>
    <property type="evidence" value="ECO:0007669"/>
    <property type="project" value="UniProtKB-SubCell"/>
</dbReference>
<dbReference type="Gene3D" id="3.30.40.10">
    <property type="entry name" value="Zinc/RING finger domain, C3HC4 (zinc finger)"/>
    <property type="match status" value="1"/>
</dbReference>
<evidence type="ECO:0000256" key="4">
    <source>
        <dbReference type="ARBA" id="ARBA00012483"/>
    </source>
</evidence>
<keyword evidence="11" id="KW-0862">Zinc</keyword>
<evidence type="ECO:0000313" key="19">
    <source>
        <dbReference type="Proteomes" id="UP000568158"/>
    </source>
</evidence>
<dbReference type="GO" id="GO:0061630">
    <property type="term" value="F:ubiquitin protein ligase activity"/>
    <property type="evidence" value="ECO:0007669"/>
    <property type="project" value="UniProtKB-EC"/>
</dbReference>
<keyword evidence="10" id="KW-0833">Ubl conjugation pathway</keyword>
<dbReference type="GO" id="GO:0043161">
    <property type="term" value="P:proteasome-mediated ubiquitin-dependent protein catabolic process"/>
    <property type="evidence" value="ECO:0007669"/>
    <property type="project" value="TreeGrafter"/>
</dbReference>
<evidence type="ECO:0000256" key="5">
    <source>
        <dbReference type="ARBA" id="ARBA00022679"/>
    </source>
</evidence>
<keyword evidence="9 14" id="KW-0863">Zinc-finger</keyword>
<feature type="transmembrane region" description="Helical" evidence="16">
    <location>
        <begin position="488"/>
        <end position="506"/>
    </location>
</feature>
<proteinExistence type="predicted"/>
<feature type="transmembrane region" description="Helical" evidence="16">
    <location>
        <begin position="656"/>
        <end position="674"/>
    </location>
</feature>
<dbReference type="PROSITE" id="PS50089">
    <property type="entry name" value="ZF_RING_2"/>
    <property type="match status" value="1"/>
</dbReference>
<dbReference type="GO" id="GO:0016567">
    <property type="term" value="P:protein ubiquitination"/>
    <property type="evidence" value="ECO:0007669"/>
    <property type="project" value="UniProtKB-UniPathway"/>
</dbReference>
<feature type="transmembrane region" description="Helical" evidence="16">
    <location>
        <begin position="623"/>
        <end position="644"/>
    </location>
</feature>
<dbReference type="PANTHER" id="PTHR22763">
    <property type="entry name" value="RING ZINC FINGER PROTEIN"/>
    <property type="match status" value="1"/>
</dbReference>
<feature type="transmembrane region" description="Helical" evidence="16">
    <location>
        <begin position="12"/>
        <end position="32"/>
    </location>
</feature>
<dbReference type="PANTHER" id="PTHR22763:SF162">
    <property type="entry name" value="TRANSMEMBRANE E3 UBIQUITIN-PROTEIN LIGASE 1"/>
    <property type="match status" value="1"/>
</dbReference>
<dbReference type="InterPro" id="IPR021319">
    <property type="entry name" value="DUF2921"/>
</dbReference>
<evidence type="ECO:0000256" key="6">
    <source>
        <dbReference type="ARBA" id="ARBA00022692"/>
    </source>
</evidence>
<dbReference type="FunFam" id="3.30.40.10:FF:000626">
    <property type="entry name" value="Transmembrane ubiquitin ligase 1"/>
    <property type="match status" value="1"/>
</dbReference>
<dbReference type="InterPro" id="IPR013083">
    <property type="entry name" value="Znf_RING/FYVE/PHD"/>
</dbReference>
<evidence type="ECO:0000256" key="9">
    <source>
        <dbReference type="ARBA" id="ARBA00022771"/>
    </source>
</evidence>
<protein>
    <recommendedName>
        <fullName evidence="4">RING-type E3 ubiquitin transferase</fullName>
        <ecNumber evidence="4">2.3.2.27</ecNumber>
    </recommendedName>
</protein>
<comment type="catalytic activity">
    <reaction evidence="1">
        <text>S-ubiquitinyl-[E2 ubiquitin-conjugating enzyme]-L-cysteine + [acceptor protein]-L-lysine = [E2 ubiquitin-conjugating enzyme]-L-cysteine + N(6)-ubiquitinyl-[acceptor protein]-L-lysine.</text>
        <dbReference type="EC" id="2.3.2.27"/>
    </reaction>
</comment>
<sequence length="800" mass="89626">MPDDSGSRGQMLLFMILMLYFMSSTPPEDAGYPPMQDRRRIMHEFRQELAESRKALSGDYSSGYGNLTGFRLSYGDVLEGRNASDWPFPDKGQDSFEETQKYSILPDAISEKAASVWNTEERVVELPRGASEGARGTHEGGAYHLNVTGYVQGGFTRVEVPELHEIPMHVPQYYDKLREYRQIESEINDFESTNGDSSSPFAEDGPVVVGGQGNEQKPASGVWSRPGNVTYDQGGVKIRIGNTRSGNGTQAESPAGHRGVSVVDLHVQLSDPGEKVQDEVALSGVYHAETGNIVAVTRSAKFAGPYALPHLNLGPGKAFDGTRDVYSWRMAQTPLQDLQFGVVSDLLEQSASCEYIAYLHVQSTDLSEDQLREIDAELENPLGRPHARIPHLQVSGGILYSPDCCVVLSVGQCEGQRHEVQTMGLQRVVLGCAVLVIAQIWMFVNQMHDTSTPSTLSRLAFWTVALINVADGSLSMVMLLCSMIYKELYLQFIVAAFLAFVCSSIYEMKYAIQIYAAQTNERPLTWRTAFQGSPIDEREEQQQQQQQQQQLPTPIPEDEQSVAARLYMRYFFGMLLLLFLGLNVTTWPKTQRKFMEYAALIVTNSYWIPQIYRNVIRGSRRSFSWSFMLGISALRLVPLVYLFTFSNPLRHHRDPAFVAMLAIWVSAQLLLMFLQEVVGPRFFLPEKYLPKTYNYHQILTKADLENGYNFESFVGGDNGTQLKCKLDCAICMQSLEIPVIDTQLGSTSQTSGMGTSAANLLASRNYMVTPCRHIFHTACLEGWMRYKLQCPVCRNSLPPL</sequence>
<dbReference type="SMART" id="SM00184">
    <property type="entry name" value="RING"/>
    <property type="match status" value="1"/>
</dbReference>
<dbReference type="AlphaFoldDB" id="A0A8H6EW43"/>
<name>A0A8H6EW43_DEKBR</name>
<comment type="pathway">
    <text evidence="3">Protein modification; protein ubiquitination.</text>
</comment>
<evidence type="ECO:0000256" key="14">
    <source>
        <dbReference type="PROSITE-ProRule" id="PRU00175"/>
    </source>
</evidence>
<evidence type="ECO:0000256" key="15">
    <source>
        <dbReference type="SAM" id="MobiDB-lite"/>
    </source>
</evidence>